<sequence length="258" mass="30771">MLKLSSMYTLLLYLLLTTNVLCDRNNVSKNDDPFWINPCGYTTYNGKDYDDSDAGIIDRILTIQRQCQKNIDPFKREYIQQTFKSDYDTHYNRWINENNSWMTSRLLNRAEDNMQQSCLESRSFPSELKFTYELLQQVAVGYEVLLDDANNVDYLENRFLNNFTTCKNDLQQLLCEISDDVDITHQDKPKDVTRDQVPNDVRQETSTAERNLTNSIIFRDYMIAIKYMKNTYEYLRSKCKNDIIDFKVWLKKNRKRNH</sequence>
<gene>
    <name evidence="2" type="ORF">APHIGO_LOCUS6810</name>
</gene>
<name>A0A9P0NJC6_APHGO</name>
<accession>A0A9P0NJC6</accession>
<evidence type="ECO:0000313" key="2">
    <source>
        <dbReference type="EMBL" id="CAH1725800.1"/>
    </source>
</evidence>
<proteinExistence type="predicted"/>
<evidence type="ECO:0000313" key="3">
    <source>
        <dbReference type="Proteomes" id="UP001154329"/>
    </source>
</evidence>
<feature type="chain" id="PRO_5040433262" description="Secreted protein" evidence="1">
    <location>
        <begin position="23"/>
        <end position="258"/>
    </location>
</feature>
<keyword evidence="1" id="KW-0732">Signal</keyword>
<organism evidence="2 3">
    <name type="scientific">Aphis gossypii</name>
    <name type="common">Cotton aphid</name>
    <dbReference type="NCBI Taxonomy" id="80765"/>
    <lineage>
        <taxon>Eukaryota</taxon>
        <taxon>Metazoa</taxon>
        <taxon>Ecdysozoa</taxon>
        <taxon>Arthropoda</taxon>
        <taxon>Hexapoda</taxon>
        <taxon>Insecta</taxon>
        <taxon>Pterygota</taxon>
        <taxon>Neoptera</taxon>
        <taxon>Paraneoptera</taxon>
        <taxon>Hemiptera</taxon>
        <taxon>Sternorrhyncha</taxon>
        <taxon>Aphidomorpha</taxon>
        <taxon>Aphidoidea</taxon>
        <taxon>Aphididae</taxon>
        <taxon>Aphidini</taxon>
        <taxon>Aphis</taxon>
        <taxon>Aphis</taxon>
    </lineage>
</organism>
<keyword evidence="3" id="KW-1185">Reference proteome</keyword>
<protein>
    <recommendedName>
        <fullName evidence="4">Secreted protein</fullName>
    </recommendedName>
</protein>
<evidence type="ECO:0008006" key="4">
    <source>
        <dbReference type="Google" id="ProtNLM"/>
    </source>
</evidence>
<dbReference type="AlphaFoldDB" id="A0A9P0NJC6"/>
<reference evidence="2" key="1">
    <citation type="submission" date="2022-02" db="EMBL/GenBank/DDBJ databases">
        <authorList>
            <person name="King R."/>
        </authorList>
    </citation>
    <scope>NUCLEOTIDE SEQUENCE</scope>
</reference>
<evidence type="ECO:0000256" key="1">
    <source>
        <dbReference type="SAM" id="SignalP"/>
    </source>
</evidence>
<dbReference type="EMBL" id="OU899035">
    <property type="protein sequence ID" value="CAH1725800.1"/>
    <property type="molecule type" value="Genomic_DNA"/>
</dbReference>
<reference evidence="2" key="2">
    <citation type="submission" date="2022-10" db="EMBL/GenBank/DDBJ databases">
        <authorList>
            <consortium name="ENA_rothamsted_submissions"/>
            <consortium name="culmorum"/>
            <person name="King R."/>
        </authorList>
    </citation>
    <scope>NUCLEOTIDE SEQUENCE</scope>
</reference>
<feature type="signal peptide" evidence="1">
    <location>
        <begin position="1"/>
        <end position="22"/>
    </location>
</feature>
<dbReference type="Proteomes" id="UP001154329">
    <property type="component" value="Chromosome 2"/>
</dbReference>